<dbReference type="AlphaFoldDB" id="A0AAV5PII9"/>
<evidence type="ECO:0000313" key="3">
    <source>
        <dbReference type="EMBL" id="GMB87363.1"/>
    </source>
</evidence>
<dbReference type="EMBL" id="BSWK01000037">
    <property type="protein sequence ID" value="GMB87363.1"/>
    <property type="molecule type" value="Genomic_DNA"/>
</dbReference>
<dbReference type="Gene3D" id="3.40.50.720">
    <property type="entry name" value="NAD(P)-binding Rossmann-like Domain"/>
    <property type="match status" value="1"/>
</dbReference>
<keyword evidence="2" id="KW-0472">Membrane</keyword>
<gene>
    <name evidence="3" type="ORF">ME0900_17370</name>
</gene>
<keyword evidence="1" id="KW-0520">NAD</keyword>
<dbReference type="GO" id="GO:0005975">
    <property type="term" value="P:carbohydrate metabolic process"/>
    <property type="evidence" value="ECO:0007669"/>
    <property type="project" value="InterPro"/>
</dbReference>
<evidence type="ECO:0008006" key="5">
    <source>
        <dbReference type="Google" id="ProtNLM"/>
    </source>
</evidence>
<feature type="transmembrane region" description="Helical" evidence="2">
    <location>
        <begin position="6"/>
        <end position="27"/>
    </location>
</feature>
<name>A0AAV5PII9_LACDE</name>
<reference evidence="3" key="1">
    <citation type="submission" date="2023-04" db="EMBL/GenBank/DDBJ databases">
        <title>Draft genome sequences of Lactobacillus delbrueckii subsp. bulgaricus ME-900 and ME-901 with improved acid tolerance.</title>
        <authorList>
            <person name="Ishida T."/>
            <person name="Yamamoto E."/>
            <person name="Koizumi A."/>
            <person name="Fujiwara S."/>
            <person name="Makino S."/>
            <person name="Kano H."/>
            <person name="Kimura K."/>
        </authorList>
    </citation>
    <scope>NUCLEOTIDE SEQUENCE</scope>
    <source>
        <strain evidence="3">ME-900</strain>
    </source>
</reference>
<dbReference type="SUPFAM" id="SSF51735">
    <property type="entry name" value="NAD(P)-binding Rossmann-fold domains"/>
    <property type="match status" value="1"/>
</dbReference>
<keyword evidence="2" id="KW-1133">Transmembrane helix</keyword>
<dbReference type="InterPro" id="IPR036291">
    <property type="entry name" value="NAD(P)-bd_dom_sf"/>
</dbReference>
<accession>A0AAV5PII9</accession>
<evidence type="ECO:0000313" key="4">
    <source>
        <dbReference type="Proteomes" id="UP001165243"/>
    </source>
</evidence>
<dbReference type="Pfam" id="PF02056">
    <property type="entry name" value="Glyco_hydro_4"/>
    <property type="match status" value="1"/>
</dbReference>
<protein>
    <recommendedName>
        <fullName evidence="5">Maltose-6'-phosphate glucosidase</fullName>
    </recommendedName>
</protein>
<organism evidence="3 4">
    <name type="scientific">Lactobacillus delbrueckii subsp. bulgaricus</name>
    <dbReference type="NCBI Taxonomy" id="1585"/>
    <lineage>
        <taxon>Bacteria</taxon>
        <taxon>Bacillati</taxon>
        <taxon>Bacillota</taxon>
        <taxon>Bacilli</taxon>
        <taxon>Lactobacillales</taxon>
        <taxon>Lactobacillaceae</taxon>
        <taxon>Lactobacillus</taxon>
    </lineage>
</organism>
<sequence length="63" mass="6793">MSDKKFSVVIAGGGSTFTPGFVISLCANQDKLPLRKLKLYDIDADRQKKIGDDHQGEPAGQSV</sequence>
<dbReference type="GO" id="GO:0004553">
    <property type="term" value="F:hydrolase activity, hydrolyzing O-glycosyl compounds"/>
    <property type="evidence" value="ECO:0007669"/>
    <property type="project" value="InterPro"/>
</dbReference>
<comment type="caution">
    <text evidence="3">The sequence shown here is derived from an EMBL/GenBank/DDBJ whole genome shotgun (WGS) entry which is preliminary data.</text>
</comment>
<proteinExistence type="predicted"/>
<evidence type="ECO:0000256" key="2">
    <source>
        <dbReference type="SAM" id="Phobius"/>
    </source>
</evidence>
<evidence type="ECO:0000256" key="1">
    <source>
        <dbReference type="ARBA" id="ARBA00023027"/>
    </source>
</evidence>
<dbReference type="Proteomes" id="UP001165243">
    <property type="component" value="Unassembled WGS sequence"/>
</dbReference>
<keyword evidence="2" id="KW-0812">Transmembrane</keyword>
<dbReference type="InterPro" id="IPR001088">
    <property type="entry name" value="Glyco_hydro_4"/>
</dbReference>